<dbReference type="EnsemblMetazoa" id="SCAU000242-RA">
    <property type="protein sequence ID" value="SCAU000242-PA"/>
    <property type="gene ID" value="SCAU000242"/>
</dbReference>
<evidence type="ECO:0000313" key="2">
    <source>
        <dbReference type="EnsemblMetazoa" id="SCAU000242-PA"/>
    </source>
</evidence>
<feature type="compositionally biased region" description="Low complexity" evidence="1">
    <location>
        <begin position="25"/>
        <end position="39"/>
    </location>
</feature>
<dbReference type="PROSITE" id="PS51257">
    <property type="entry name" value="PROKAR_LIPOPROTEIN"/>
    <property type="match status" value="1"/>
</dbReference>
<feature type="compositionally biased region" description="Basic and acidic residues" evidence="1">
    <location>
        <begin position="1"/>
        <end position="11"/>
    </location>
</feature>
<evidence type="ECO:0000256" key="1">
    <source>
        <dbReference type="SAM" id="MobiDB-lite"/>
    </source>
</evidence>
<dbReference type="Proteomes" id="UP000095300">
    <property type="component" value="Unassembled WGS sequence"/>
</dbReference>
<reference evidence="2" key="1">
    <citation type="submission" date="2020-05" db="UniProtKB">
        <authorList>
            <consortium name="EnsemblMetazoa"/>
        </authorList>
    </citation>
    <scope>IDENTIFICATION</scope>
    <source>
        <strain evidence="2">USDA</strain>
    </source>
</reference>
<keyword evidence="3" id="KW-1185">Reference proteome</keyword>
<protein>
    <submittedName>
        <fullName evidence="2">Uncharacterized protein</fullName>
    </submittedName>
</protein>
<organism evidence="2 3">
    <name type="scientific">Stomoxys calcitrans</name>
    <name type="common">Stable fly</name>
    <name type="synonym">Conops calcitrans</name>
    <dbReference type="NCBI Taxonomy" id="35570"/>
    <lineage>
        <taxon>Eukaryota</taxon>
        <taxon>Metazoa</taxon>
        <taxon>Ecdysozoa</taxon>
        <taxon>Arthropoda</taxon>
        <taxon>Hexapoda</taxon>
        <taxon>Insecta</taxon>
        <taxon>Pterygota</taxon>
        <taxon>Neoptera</taxon>
        <taxon>Endopterygota</taxon>
        <taxon>Diptera</taxon>
        <taxon>Brachycera</taxon>
        <taxon>Muscomorpha</taxon>
        <taxon>Muscoidea</taxon>
        <taxon>Muscidae</taxon>
        <taxon>Stomoxys</taxon>
    </lineage>
</organism>
<proteinExistence type="predicted"/>
<dbReference type="VEuPathDB" id="VectorBase:SCAU000242"/>
<evidence type="ECO:0000313" key="3">
    <source>
        <dbReference type="Proteomes" id="UP000095300"/>
    </source>
</evidence>
<feature type="region of interest" description="Disordered" evidence="1">
    <location>
        <begin position="1"/>
        <end position="89"/>
    </location>
</feature>
<dbReference type="AlphaFoldDB" id="A0A1I8NM78"/>
<accession>A0A1I8NM78</accession>
<sequence length="102" mass="9889">MGAQQGKERGSHSSGSHGGTASCIGVSSSSPVGSHGLPVNALGAGSTLRGSRIKSSAPPAAVAGGLHRSVGGGVSASSSCHNPKDNRCAPIGMNIFTEHNGK</sequence>
<name>A0A1I8NM78_STOCA</name>
<gene>
    <name evidence="2" type="primary">106092756</name>
</gene>